<dbReference type="PANTHER" id="PTHR47272">
    <property type="entry name" value="DDE_TNP_1_7 DOMAIN-CONTAINING PROTEIN"/>
    <property type="match status" value="1"/>
</dbReference>
<dbReference type="PANTHER" id="PTHR47272:SF2">
    <property type="entry name" value="PIGGYBAC TRANSPOSABLE ELEMENT-DERIVED PROTEIN 3-LIKE"/>
    <property type="match status" value="1"/>
</dbReference>
<evidence type="ECO:0000256" key="1">
    <source>
        <dbReference type="SAM" id="MobiDB-lite"/>
    </source>
</evidence>
<gene>
    <name evidence="3" type="ORF">ILUMI_12245</name>
</gene>
<dbReference type="OrthoDB" id="6624209at2759"/>
<feature type="compositionally biased region" description="Basic and acidic residues" evidence="1">
    <location>
        <begin position="304"/>
        <end position="319"/>
    </location>
</feature>
<dbReference type="InterPro" id="IPR029526">
    <property type="entry name" value="PGBD"/>
</dbReference>
<dbReference type="EMBL" id="VTPC01007533">
    <property type="protein sequence ID" value="KAF2893928.1"/>
    <property type="molecule type" value="Genomic_DNA"/>
</dbReference>
<feature type="region of interest" description="Disordered" evidence="1">
    <location>
        <begin position="304"/>
        <end position="330"/>
    </location>
</feature>
<evidence type="ECO:0000313" key="4">
    <source>
        <dbReference type="Proteomes" id="UP000801492"/>
    </source>
</evidence>
<proteinExistence type="predicted"/>
<feature type="domain" description="Reverse transcriptase" evidence="2">
    <location>
        <begin position="1"/>
        <end position="85"/>
    </location>
</feature>
<dbReference type="InterPro" id="IPR000477">
    <property type="entry name" value="RT_dom"/>
</dbReference>
<evidence type="ECO:0000313" key="3">
    <source>
        <dbReference type="EMBL" id="KAF2893928.1"/>
    </source>
</evidence>
<protein>
    <recommendedName>
        <fullName evidence="2">Reverse transcriptase domain-containing protein</fullName>
    </recommendedName>
</protein>
<keyword evidence="4" id="KW-1185">Reference proteome</keyword>
<evidence type="ECO:0000259" key="2">
    <source>
        <dbReference type="PROSITE" id="PS50878"/>
    </source>
</evidence>
<reference evidence="3" key="1">
    <citation type="submission" date="2019-08" db="EMBL/GenBank/DDBJ databases">
        <title>The genome of the North American firefly Photinus pyralis.</title>
        <authorList>
            <consortium name="Photinus pyralis genome working group"/>
            <person name="Fallon T.R."/>
            <person name="Sander Lower S.E."/>
            <person name="Weng J.-K."/>
        </authorList>
    </citation>
    <scope>NUCLEOTIDE SEQUENCE</scope>
    <source>
        <strain evidence="3">TRF0915ILg1</strain>
        <tissue evidence="3">Whole body</tissue>
    </source>
</reference>
<sequence>MTRSVQLLTYTDDINIIARTKRDMIQTFLTLGNAANEMGLQINTDKTRYMQTGVQKRTNWVTSEPNSRPTQHQNQGYVRLFGVGVKPDDIPYSAEKRIFWHKYNYDPVYHMYWSSTPGLGFDQIPEVISLKKYEEINKYRHLKDNLTITEDYKDSFIKGRPFFDTLCKTFAEADTTPEFLAIDKMVIPFKIKVRRWARKNKRHIEISRPNAVTQYKRFIGGVDLTDHMIVHYPHALKNEKFYMRIVFHFMNVALVNAWILFRQSRKFDIPLIEFKASVNSVGIEKRAKGAGRNRRELIIHLERHKTGNKENQRQNKKNENNGNNRATDKTHIIQEKEEIEQGTFYMEWREKATKKRFLEQDRRERSRQQWLEDIKKALIQKSIVSNQTGNLAQEKENVNN</sequence>
<dbReference type="AlphaFoldDB" id="A0A8K0CZY0"/>
<name>A0A8K0CZY0_IGNLU</name>
<accession>A0A8K0CZY0</accession>
<organism evidence="3 4">
    <name type="scientific">Ignelater luminosus</name>
    <name type="common">Cucubano</name>
    <name type="synonym">Pyrophorus luminosus</name>
    <dbReference type="NCBI Taxonomy" id="2038154"/>
    <lineage>
        <taxon>Eukaryota</taxon>
        <taxon>Metazoa</taxon>
        <taxon>Ecdysozoa</taxon>
        <taxon>Arthropoda</taxon>
        <taxon>Hexapoda</taxon>
        <taxon>Insecta</taxon>
        <taxon>Pterygota</taxon>
        <taxon>Neoptera</taxon>
        <taxon>Endopterygota</taxon>
        <taxon>Coleoptera</taxon>
        <taxon>Polyphaga</taxon>
        <taxon>Elateriformia</taxon>
        <taxon>Elateroidea</taxon>
        <taxon>Elateridae</taxon>
        <taxon>Agrypninae</taxon>
        <taxon>Pyrophorini</taxon>
        <taxon>Ignelater</taxon>
    </lineage>
</organism>
<dbReference type="Proteomes" id="UP000801492">
    <property type="component" value="Unassembled WGS sequence"/>
</dbReference>
<comment type="caution">
    <text evidence="3">The sequence shown here is derived from an EMBL/GenBank/DDBJ whole genome shotgun (WGS) entry which is preliminary data.</text>
</comment>
<dbReference type="Pfam" id="PF13843">
    <property type="entry name" value="DDE_Tnp_1_7"/>
    <property type="match status" value="2"/>
</dbReference>
<dbReference type="PROSITE" id="PS50878">
    <property type="entry name" value="RT_POL"/>
    <property type="match status" value="1"/>
</dbReference>